<sequence length="203" mass="21236">MLRKLTLAIVVAIGAATAAHAEQGDWQVKIGAHAVDPKSNNGHLAGGTLAAGVDSAWSPTVTLEYSVTKNLGIEVLAALPFEHDVKLNGAKAATVKQLPPTVSLQWHFVPDAKVSPFIGVGVNYTRFFSIDETGPLAGAKLDLGDSWGLAAHAGVDVALAPRWSLTVDARWIDIDTDAKVGGVKVGSVAIDPFVYGVALGYRF</sequence>
<dbReference type="Proteomes" id="UP000550401">
    <property type="component" value="Unassembled WGS sequence"/>
</dbReference>
<dbReference type="SUPFAM" id="SSF56925">
    <property type="entry name" value="OMPA-like"/>
    <property type="match status" value="1"/>
</dbReference>
<dbReference type="PANTHER" id="PTHR36920">
    <property type="match status" value="1"/>
</dbReference>
<dbReference type="GO" id="GO:0019867">
    <property type="term" value="C:outer membrane"/>
    <property type="evidence" value="ECO:0007669"/>
    <property type="project" value="InterPro"/>
</dbReference>
<accession>A0A839EUP0</accession>
<dbReference type="PANTHER" id="PTHR36920:SF1">
    <property type="entry name" value="OUTER MEMBRANE PROTEIN W"/>
    <property type="match status" value="1"/>
</dbReference>
<dbReference type="GO" id="GO:0055085">
    <property type="term" value="P:transmembrane transport"/>
    <property type="evidence" value="ECO:0007669"/>
    <property type="project" value="TreeGrafter"/>
</dbReference>
<organism evidence="2 3">
    <name type="scientific">Dokdonella fugitiva</name>
    <dbReference type="NCBI Taxonomy" id="328517"/>
    <lineage>
        <taxon>Bacteria</taxon>
        <taxon>Pseudomonadati</taxon>
        <taxon>Pseudomonadota</taxon>
        <taxon>Gammaproteobacteria</taxon>
        <taxon>Lysobacterales</taxon>
        <taxon>Rhodanobacteraceae</taxon>
        <taxon>Dokdonella</taxon>
    </lineage>
</organism>
<feature type="chain" id="PRO_5032791991" evidence="1">
    <location>
        <begin position="22"/>
        <end position="203"/>
    </location>
</feature>
<keyword evidence="1" id="KW-0732">Signal</keyword>
<evidence type="ECO:0000256" key="1">
    <source>
        <dbReference type="SAM" id="SignalP"/>
    </source>
</evidence>
<protein>
    <submittedName>
        <fullName evidence="2">Outer membrane protein</fullName>
    </submittedName>
</protein>
<dbReference type="InterPro" id="IPR005618">
    <property type="entry name" value="OMPW"/>
</dbReference>
<reference evidence="2 3" key="1">
    <citation type="submission" date="2020-07" db="EMBL/GenBank/DDBJ databases">
        <title>Genomic Encyclopedia of Type Strains, Phase IV (KMG-V): Genome sequencing to study the core and pangenomes of soil and plant-associated prokaryotes.</title>
        <authorList>
            <person name="Whitman W."/>
        </authorList>
    </citation>
    <scope>NUCLEOTIDE SEQUENCE [LARGE SCALE GENOMIC DNA]</scope>
    <source>
        <strain evidence="2 3">RH2WT43</strain>
    </source>
</reference>
<dbReference type="Gene3D" id="2.40.160.20">
    <property type="match status" value="1"/>
</dbReference>
<proteinExistence type="predicted"/>
<gene>
    <name evidence="2" type="ORF">FHW12_001679</name>
</gene>
<keyword evidence="3" id="KW-1185">Reference proteome</keyword>
<dbReference type="Pfam" id="PF03922">
    <property type="entry name" value="OmpW"/>
    <property type="match status" value="1"/>
</dbReference>
<evidence type="ECO:0000313" key="2">
    <source>
        <dbReference type="EMBL" id="MBA8887465.1"/>
    </source>
</evidence>
<name>A0A839EUP0_9GAMM</name>
<dbReference type="EMBL" id="JACGXL010000002">
    <property type="protein sequence ID" value="MBA8887465.1"/>
    <property type="molecule type" value="Genomic_DNA"/>
</dbReference>
<comment type="caution">
    <text evidence="2">The sequence shown here is derived from an EMBL/GenBank/DDBJ whole genome shotgun (WGS) entry which is preliminary data.</text>
</comment>
<dbReference type="InterPro" id="IPR011250">
    <property type="entry name" value="OMP/PagP_B-barrel"/>
</dbReference>
<evidence type="ECO:0000313" key="3">
    <source>
        <dbReference type="Proteomes" id="UP000550401"/>
    </source>
</evidence>
<feature type="signal peptide" evidence="1">
    <location>
        <begin position="1"/>
        <end position="21"/>
    </location>
</feature>
<dbReference type="AlphaFoldDB" id="A0A839EUP0"/>